<feature type="region of interest" description="Disordered" evidence="1">
    <location>
        <begin position="85"/>
        <end position="105"/>
    </location>
</feature>
<evidence type="ECO:0000256" key="1">
    <source>
        <dbReference type="SAM" id="MobiDB-lite"/>
    </source>
</evidence>
<feature type="chain" id="PRO_5034277464" evidence="2">
    <location>
        <begin position="20"/>
        <end position="460"/>
    </location>
</feature>
<comment type="caution">
    <text evidence="3">The sequence shown here is derived from an EMBL/GenBank/DDBJ whole genome shotgun (WGS) entry which is preliminary data.</text>
</comment>
<dbReference type="AlphaFoldDB" id="A0A8H3IG84"/>
<evidence type="ECO:0000256" key="2">
    <source>
        <dbReference type="SAM" id="SignalP"/>
    </source>
</evidence>
<gene>
    <name evidence="3" type="ORF">HETSPECPRED_006445</name>
</gene>
<sequence>MKSAFWYAVLMAAAAYTAPIQDSEDDDCSQVWITIGEDISSAPVTSTVVETKGPTQKQREEPIATKVHALDVATTADHRIAVPSASSLTVSTPTSTASNGPTVPDLPDGTPAFPLNGDHLKAPVAEDPVPHGAAVFTPADGKTFSCSAFAEWIKHQRDEVKLPSKFLKIDPGTYHYQLGPVMPDGADPNTVQGENIVLYLLKGGWTVDFRDVTFYIDITPENQHRRPSVMIYCLQSEDMTILGGTVWIDQGEQWTQARVTALTAEASDGNRKATFEVEKGYNVSAWKNAGPRNQNCVDDSNPDHYTRPGCNFWKVQDYDFDALMSKHTFTATVLGGSSLEKGYVVSMQVGPNSAITLSTEDNGGLHVKGLTSNGYMMQIGLNGADGGKSAVFEDVWYVNPPPRPGFAPKVQGPVLSWGNLEGFNYDQPGQAKSVFMNSWWQTTGCAKDVQTGNNATMPVD</sequence>
<feature type="signal peptide" evidence="2">
    <location>
        <begin position="1"/>
        <end position="19"/>
    </location>
</feature>
<feature type="compositionally biased region" description="Polar residues" evidence="1">
    <location>
        <begin position="85"/>
        <end position="101"/>
    </location>
</feature>
<keyword evidence="2" id="KW-0732">Signal</keyword>
<evidence type="ECO:0000313" key="4">
    <source>
        <dbReference type="Proteomes" id="UP000664521"/>
    </source>
</evidence>
<protein>
    <submittedName>
        <fullName evidence="3">Uncharacterized protein</fullName>
    </submittedName>
</protein>
<dbReference type="Proteomes" id="UP000664521">
    <property type="component" value="Unassembled WGS sequence"/>
</dbReference>
<name>A0A8H3IG84_9LECA</name>
<proteinExistence type="predicted"/>
<keyword evidence="4" id="KW-1185">Reference proteome</keyword>
<dbReference type="OrthoDB" id="5285191at2759"/>
<organism evidence="3 4">
    <name type="scientific">Heterodermia speciosa</name>
    <dbReference type="NCBI Taxonomy" id="116794"/>
    <lineage>
        <taxon>Eukaryota</taxon>
        <taxon>Fungi</taxon>
        <taxon>Dikarya</taxon>
        <taxon>Ascomycota</taxon>
        <taxon>Pezizomycotina</taxon>
        <taxon>Lecanoromycetes</taxon>
        <taxon>OSLEUM clade</taxon>
        <taxon>Lecanoromycetidae</taxon>
        <taxon>Caliciales</taxon>
        <taxon>Physciaceae</taxon>
        <taxon>Heterodermia</taxon>
    </lineage>
</organism>
<evidence type="ECO:0000313" key="3">
    <source>
        <dbReference type="EMBL" id="CAF9926887.1"/>
    </source>
</evidence>
<dbReference type="EMBL" id="CAJPDS010000043">
    <property type="protein sequence ID" value="CAF9926887.1"/>
    <property type="molecule type" value="Genomic_DNA"/>
</dbReference>
<accession>A0A8H3IG84</accession>
<reference evidence="3" key="1">
    <citation type="submission" date="2021-03" db="EMBL/GenBank/DDBJ databases">
        <authorList>
            <person name="Tagirdzhanova G."/>
        </authorList>
    </citation>
    <scope>NUCLEOTIDE SEQUENCE</scope>
</reference>